<dbReference type="Gene3D" id="3.30.2030.20">
    <property type="match status" value="1"/>
</dbReference>
<evidence type="ECO:0000256" key="7">
    <source>
        <dbReference type="SAM" id="MobiDB-lite"/>
    </source>
</evidence>
<name>A0A179B3I6_9ACTO</name>
<keyword evidence="2" id="KW-1003">Cell membrane</keyword>
<dbReference type="Pfam" id="PF16708">
    <property type="entry name" value="LppA"/>
    <property type="match status" value="1"/>
</dbReference>
<dbReference type="AlphaFoldDB" id="A0A179B3I6"/>
<feature type="compositionally biased region" description="Low complexity" evidence="7">
    <location>
        <begin position="1"/>
        <end position="10"/>
    </location>
</feature>
<sequence>MTACGATPEPGHGEGEETVSPTRAIPLVDARRNAIQLELRIQNLLTREYGVGVWQPIDKRPQVRTSSTVTCLDDQVTETWRFATAGPIKDSQWRQAVERVYKILKPLGYDKPGVRQIRNSRSNDHVAVFNHPGTGGRVEIGYDKATLVSVNTGCAKGETWEGWPDGTEVLPEHLRTTGRAPIHLEHEVWPAGTPSDSSTTPLSPTSSGQTAPFGEHATSSGNLSPTDNNDTEKSAATGGSDSIHNRLASSRFPYIP</sequence>
<feature type="region of interest" description="Disordered" evidence="7">
    <location>
        <begin position="1"/>
        <end position="22"/>
    </location>
</feature>
<evidence type="ECO:0000256" key="1">
    <source>
        <dbReference type="ARBA" id="ARBA00004193"/>
    </source>
</evidence>
<accession>A0A179B3I6</accession>
<dbReference type="Proteomes" id="UP000078368">
    <property type="component" value="Unassembled WGS sequence"/>
</dbReference>
<dbReference type="STRING" id="1823756.A4H34_01785"/>
<evidence type="ECO:0008006" key="10">
    <source>
        <dbReference type="Google" id="ProtNLM"/>
    </source>
</evidence>
<evidence type="ECO:0000313" key="9">
    <source>
        <dbReference type="Proteomes" id="UP000078368"/>
    </source>
</evidence>
<feature type="compositionally biased region" description="Low complexity" evidence="7">
    <location>
        <begin position="193"/>
        <end position="207"/>
    </location>
</feature>
<gene>
    <name evidence="8" type="ORF">A4H34_01785</name>
</gene>
<feature type="compositionally biased region" description="Polar residues" evidence="7">
    <location>
        <begin position="217"/>
        <end position="228"/>
    </location>
</feature>
<feature type="region of interest" description="Disordered" evidence="7">
    <location>
        <begin position="189"/>
        <end position="256"/>
    </location>
</feature>
<keyword evidence="5" id="KW-0564">Palmitate</keyword>
<reference evidence="8 9" key="1">
    <citation type="submission" date="2016-04" db="EMBL/GenBank/DDBJ databases">
        <title>Peptidophaga gingivicola gen. nov., sp. nov., isolated from human subgingival plaque.</title>
        <authorList>
            <person name="Beall C.J."/>
            <person name="Mokrzan E.M."/>
            <person name="Griffen A.L."/>
            <person name="Leys E.J."/>
        </authorList>
    </citation>
    <scope>NUCLEOTIDE SEQUENCE [LARGE SCALE GENOMIC DNA]</scope>
    <source>
        <strain evidence="8 9">BA112</strain>
    </source>
</reference>
<evidence type="ECO:0000256" key="6">
    <source>
        <dbReference type="ARBA" id="ARBA00023288"/>
    </source>
</evidence>
<evidence type="ECO:0000256" key="5">
    <source>
        <dbReference type="ARBA" id="ARBA00023139"/>
    </source>
</evidence>
<organism evidence="8 9">
    <name type="scientific">Peptidiphaga gingivicola</name>
    <dbReference type="NCBI Taxonomy" id="2741497"/>
    <lineage>
        <taxon>Bacteria</taxon>
        <taxon>Bacillati</taxon>
        <taxon>Actinomycetota</taxon>
        <taxon>Actinomycetes</taxon>
        <taxon>Actinomycetales</taxon>
        <taxon>Actinomycetaceae</taxon>
        <taxon>Peptidiphaga</taxon>
    </lineage>
</organism>
<keyword evidence="4" id="KW-0472">Membrane</keyword>
<evidence type="ECO:0000256" key="3">
    <source>
        <dbReference type="ARBA" id="ARBA00022729"/>
    </source>
</evidence>
<dbReference type="GO" id="GO:0005886">
    <property type="term" value="C:plasma membrane"/>
    <property type="evidence" value="ECO:0007669"/>
    <property type="project" value="UniProtKB-SubCell"/>
</dbReference>
<dbReference type="EMBL" id="LVZK01000001">
    <property type="protein sequence ID" value="OAP85945.1"/>
    <property type="molecule type" value="Genomic_DNA"/>
</dbReference>
<proteinExistence type="predicted"/>
<evidence type="ECO:0000256" key="4">
    <source>
        <dbReference type="ARBA" id="ARBA00023136"/>
    </source>
</evidence>
<dbReference type="InterPro" id="IPR032018">
    <property type="entry name" value="LppA/LppB/LprP"/>
</dbReference>
<evidence type="ECO:0000313" key="8">
    <source>
        <dbReference type="EMBL" id="OAP85945.1"/>
    </source>
</evidence>
<dbReference type="OrthoDB" id="3262315at2"/>
<comment type="caution">
    <text evidence="8">The sequence shown here is derived from an EMBL/GenBank/DDBJ whole genome shotgun (WGS) entry which is preliminary data.</text>
</comment>
<keyword evidence="6" id="KW-0449">Lipoprotein</keyword>
<comment type="subcellular location">
    <subcellularLocation>
        <location evidence="1">Cell membrane</location>
        <topology evidence="1">Lipid-anchor</topology>
    </subcellularLocation>
</comment>
<keyword evidence="3" id="KW-0732">Signal</keyword>
<protein>
    <recommendedName>
        <fullName evidence="10">Lipoprotein</fullName>
    </recommendedName>
</protein>
<evidence type="ECO:0000256" key="2">
    <source>
        <dbReference type="ARBA" id="ARBA00022475"/>
    </source>
</evidence>
<keyword evidence="9" id="KW-1185">Reference proteome</keyword>